<keyword evidence="2" id="KW-0813">Transport</keyword>
<dbReference type="Proteomes" id="UP000198669">
    <property type="component" value="Unassembled WGS sequence"/>
</dbReference>
<dbReference type="STRING" id="2177.BHR79_01895"/>
<reference evidence="8 10" key="2">
    <citation type="submission" date="2016-10" db="EMBL/GenBank/DDBJ databases">
        <authorList>
            <person name="de Groot N.N."/>
        </authorList>
    </citation>
    <scope>NUCLEOTIDE SEQUENCE [LARGE SCALE GENOMIC DNA]</scope>
    <source>
        <strain evidence="8 10">Z-7982</strain>
    </source>
</reference>
<organism evidence="6 9">
    <name type="scientific">Methanohalophilus halophilus</name>
    <dbReference type="NCBI Taxonomy" id="2177"/>
    <lineage>
        <taxon>Archaea</taxon>
        <taxon>Methanobacteriati</taxon>
        <taxon>Methanobacteriota</taxon>
        <taxon>Stenosarchaea group</taxon>
        <taxon>Methanomicrobia</taxon>
        <taxon>Methanosarcinales</taxon>
        <taxon>Methanosarcinaceae</taxon>
        <taxon>Methanohalophilus</taxon>
    </lineage>
</organism>
<evidence type="ECO:0000313" key="8">
    <source>
        <dbReference type="EMBL" id="SDW03986.1"/>
    </source>
</evidence>
<dbReference type="Proteomes" id="UP000186879">
    <property type="component" value="Chromosome"/>
</dbReference>
<comment type="subcellular location">
    <subcellularLocation>
        <location evidence="1">Endomembrane system</location>
    </subcellularLocation>
</comment>
<dbReference type="GeneID" id="30582470"/>
<dbReference type="Pfam" id="PF13379">
    <property type="entry name" value="NMT1_2"/>
    <property type="match status" value="1"/>
</dbReference>
<dbReference type="Proteomes" id="UP000267921">
    <property type="component" value="Unassembled WGS sequence"/>
</dbReference>
<reference evidence="6 9" key="1">
    <citation type="submission" date="2016-10" db="EMBL/GenBank/DDBJ databases">
        <title>Methanohalophilus halophilus.</title>
        <authorList>
            <person name="L'haridon S."/>
        </authorList>
    </citation>
    <scope>NUCLEOTIDE SEQUENCE [LARGE SCALE GENOMIC DNA]</scope>
    <source>
        <strain evidence="6 9">Z-7982</strain>
    </source>
</reference>
<name>A0A1L3Q0G7_9EURY</name>
<dbReference type="EMBL" id="CP017921">
    <property type="protein sequence ID" value="APH38359.1"/>
    <property type="molecule type" value="Genomic_DNA"/>
</dbReference>
<proteinExistence type="predicted"/>
<evidence type="ECO:0000256" key="1">
    <source>
        <dbReference type="ARBA" id="ARBA00004308"/>
    </source>
</evidence>
<dbReference type="InterPro" id="IPR044527">
    <property type="entry name" value="NrtA/CpmA_ABC-bd_dom"/>
</dbReference>
<accession>A0A1L3Q0G7</accession>
<evidence type="ECO:0000256" key="4">
    <source>
        <dbReference type="ARBA" id="ARBA00022519"/>
    </source>
</evidence>
<dbReference type="InterPro" id="IPR010067">
    <property type="entry name" value="ABC_SsuA_sub-bd"/>
</dbReference>
<dbReference type="GO" id="GO:0016020">
    <property type="term" value="C:membrane"/>
    <property type="evidence" value="ECO:0007669"/>
    <property type="project" value="InterPro"/>
</dbReference>
<sequence>MKKISKILILILVVAASVFLAGCASQDGDGTEETADVTTLNIGYQPSTHQLSYMTAREKGWWEEDLASYGVEEVKEYEFPTGAPEMQAMLAGDLDVAYVGAAPFVSALSNGLDAKVVAGVNSQGSDLILRPEHPYEGPEDLKGLSIATFPPGTIQDTILRDWLKDNGIDPDNDVDIKAMGPGDAISAISAGQIDAAFLPHPAPTLIEQEGNGRSVVPSGEMLPNHACCVLVVSGDLIRNHPDMVAEIVKTHIKATDYNLENQDEAAQIFADKQGWDVNVVRTSIDEWDGQWIADPAIIADSTVDYAQVQYELGYVDEEFTQEDIFDMSFYELAITE</sequence>
<dbReference type="GO" id="GO:0042626">
    <property type="term" value="F:ATPase-coupled transmembrane transporter activity"/>
    <property type="evidence" value="ECO:0007669"/>
    <property type="project" value="InterPro"/>
</dbReference>
<evidence type="ECO:0000256" key="5">
    <source>
        <dbReference type="ARBA" id="ARBA00023136"/>
    </source>
</evidence>
<dbReference type="GO" id="GO:0012505">
    <property type="term" value="C:endomembrane system"/>
    <property type="evidence" value="ECO:0007669"/>
    <property type="project" value="UniProtKB-SubCell"/>
</dbReference>
<dbReference type="PROSITE" id="PS51257">
    <property type="entry name" value="PROKAR_LIPOPROTEIN"/>
    <property type="match status" value="1"/>
</dbReference>
<dbReference type="OrthoDB" id="10037at2157"/>
<keyword evidence="3" id="KW-1003">Cell membrane</keyword>
<dbReference type="EMBL" id="RJJG01000001">
    <property type="protein sequence ID" value="RNI10771.1"/>
    <property type="molecule type" value="Genomic_DNA"/>
</dbReference>
<dbReference type="PANTHER" id="PTHR30024">
    <property type="entry name" value="ALIPHATIC SULFONATES-BINDING PROTEIN-RELATED"/>
    <property type="match status" value="1"/>
</dbReference>
<dbReference type="Gene3D" id="3.40.190.10">
    <property type="entry name" value="Periplasmic binding protein-like II"/>
    <property type="match status" value="2"/>
</dbReference>
<evidence type="ECO:0000313" key="7">
    <source>
        <dbReference type="EMBL" id="RNI10771.1"/>
    </source>
</evidence>
<dbReference type="SUPFAM" id="SSF53850">
    <property type="entry name" value="Periplasmic binding protein-like II"/>
    <property type="match status" value="1"/>
</dbReference>
<evidence type="ECO:0000256" key="3">
    <source>
        <dbReference type="ARBA" id="ARBA00022475"/>
    </source>
</evidence>
<evidence type="ECO:0000313" key="10">
    <source>
        <dbReference type="Proteomes" id="UP000198669"/>
    </source>
</evidence>
<keyword evidence="5" id="KW-0472">Membrane</keyword>
<gene>
    <name evidence="6" type="ORF">BHR79_01895</name>
    <name evidence="7" type="ORF">EFE40_00890</name>
    <name evidence="8" type="ORF">SAMN04515625_0204</name>
</gene>
<dbReference type="CDD" id="cd13553">
    <property type="entry name" value="PBP2_NrtA_CpmA_like"/>
    <property type="match status" value="1"/>
</dbReference>
<evidence type="ECO:0000256" key="2">
    <source>
        <dbReference type="ARBA" id="ARBA00022448"/>
    </source>
</evidence>
<dbReference type="PANTHER" id="PTHR30024:SF42">
    <property type="entry name" value="ALIPHATIC SULFONATES-BINDING PROTEIN-RELATED"/>
    <property type="match status" value="1"/>
</dbReference>
<dbReference type="RefSeq" id="WP_072560677.1">
    <property type="nucleotide sequence ID" value="NZ_CP017921.1"/>
</dbReference>
<keyword evidence="9" id="KW-1185">Reference proteome</keyword>
<evidence type="ECO:0000313" key="9">
    <source>
        <dbReference type="Proteomes" id="UP000186879"/>
    </source>
</evidence>
<dbReference type="EMBL" id="FNMU01000001">
    <property type="protein sequence ID" value="SDW03986.1"/>
    <property type="molecule type" value="Genomic_DNA"/>
</dbReference>
<dbReference type="NCBIfam" id="TIGR01728">
    <property type="entry name" value="SsuA_fam"/>
    <property type="match status" value="1"/>
</dbReference>
<protein>
    <submittedName>
        <fullName evidence="6 7">ABC transporter substrate-binding protein</fullName>
    </submittedName>
    <submittedName>
        <fullName evidence="8">NitT/TauT family transport system substrate-binding protein</fullName>
    </submittedName>
</protein>
<evidence type="ECO:0000313" key="11">
    <source>
        <dbReference type="Proteomes" id="UP000267921"/>
    </source>
</evidence>
<reference evidence="7 11" key="3">
    <citation type="submission" date="2018-10" db="EMBL/GenBank/DDBJ databases">
        <title>Cultivation of a novel Methanohalophilus strain from Kebrit Deep of the Red Sea and a genomic comparison of members of the genus Methanohalophilus.</title>
        <authorList>
            <person name="Guan Y."/>
            <person name="Ngugi D.K."/>
            <person name="Stingl U."/>
        </authorList>
    </citation>
    <scope>NUCLEOTIDE SEQUENCE [LARGE SCALE GENOMIC DNA]</scope>
    <source>
        <strain evidence="7 11">DSM 3094</strain>
    </source>
</reference>
<evidence type="ECO:0000313" key="6">
    <source>
        <dbReference type="EMBL" id="APH38359.1"/>
    </source>
</evidence>
<dbReference type="AlphaFoldDB" id="A0A1L3Q0G7"/>
<keyword evidence="4" id="KW-0997">Cell inner membrane</keyword>
<dbReference type="KEGG" id="mhaz:BHR79_01895"/>